<reference evidence="1 2" key="1">
    <citation type="journal article" date="2018" name="Mycol. Prog.">
        <title>Coniella lustricola, a new species from submerged detritus.</title>
        <authorList>
            <person name="Raudabaugh D.B."/>
            <person name="Iturriaga T."/>
            <person name="Carver A."/>
            <person name="Mondo S."/>
            <person name="Pangilinan J."/>
            <person name="Lipzen A."/>
            <person name="He G."/>
            <person name="Amirebrahimi M."/>
            <person name="Grigoriev I.V."/>
            <person name="Miller A.N."/>
        </authorList>
    </citation>
    <scope>NUCLEOTIDE SEQUENCE [LARGE SCALE GENOMIC DNA]</scope>
    <source>
        <strain evidence="1 2">B22-T-1</strain>
    </source>
</reference>
<proteinExistence type="predicted"/>
<dbReference type="EMBL" id="KZ678657">
    <property type="protein sequence ID" value="PSR77374.1"/>
    <property type="molecule type" value="Genomic_DNA"/>
</dbReference>
<keyword evidence="2" id="KW-1185">Reference proteome</keyword>
<organism evidence="1 2">
    <name type="scientific">Coniella lustricola</name>
    <dbReference type="NCBI Taxonomy" id="2025994"/>
    <lineage>
        <taxon>Eukaryota</taxon>
        <taxon>Fungi</taxon>
        <taxon>Dikarya</taxon>
        <taxon>Ascomycota</taxon>
        <taxon>Pezizomycotina</taxon>
        <taxon>Sordariomycetes</taxon>
        <taxon>Sordariomycetidae</taxon>
        <taxon>Diaporthales</taxon>
        <taxon>Schizoparmaceae</taxon>
        <taxon>Coniella</taxon>
    </lineage>
</organism>
<dbReference type="OrthoDB" id="3499148at2759"/>
<dbReference type="AlphaFoldDB" id="A0A2T2ZUZ4"/>
<evidence type="ECO:0000313" key="2">
    <source>
        <dbReference type="Proteomes" id="UP000241462"/>
    </source>
</evidence>
<evidence type="ECO:0000313" key="1">
    <source>
        <dbReference type="EMBL" id="PSR77374.1"/>
    </source>
</evidence>
<gene>
    <name evidence="1" type="ORF">BD289DRAFT_445445</name>
</gene>
<dbReference type="InParanoid" id="A0A2T2ZUZ4"/>
<sequence>MPDAHHKIAQPATQWTPLALEPDFELGWPSLQNLRFVFPDYICTAIASKESLAALKLCFPPQISQCCLVFDILPQEIQYIAIQLFNTHIRVRNKRRYIYNKNSYSIDITGSVKLRIPVGTDISHVLGHQVSAAFISSLPYLEEVSTGETQSLALSL</sequence>
<dbReference type="Proteomes" id="UP000241462">
    <property type="component" value="Unassembled WGS sequence"/>
</dbReference>
<accession>A0A2T2ZUZ4</accession>
<protein>
    <submittedName>
        <fullName evidence="1">Uncharacterized protein</fullName>
    </submittedName>
</protein>
<feature type="non-terminal residue" evidence="1">
    <location>
        <position position="156"/>
    </location>
</feature>
<name>A0A2T2ZUZ4_9PEZI</name>
<dbReference type="STRING" id="2025994.A0A2T2ZUZ4"/>